<evidence type="ECO:0000256" key="1">
    <source>
        <dbReference type="SAM" id="Phobius"/>
    </source>
</evidence>
<feature type="transmembrane region" description="Helical" evidence="1">
    <location>
        <begin position="79"/>
        <end position="99"/>
    </location>
</feature>
<name>A0ABY4IML7_9MICO</name>
<gene>
    <name evidence="2" type="ORF">KV396_06000</name>
</gene>
<proteinExistence type="predicted"/>
<keyword evidence="1" id="KW-0472">Membrane</keyword>
<evidence type="ECO:0000313" key="2">
    <source>
        <dbReference type="EMBL" id="UPL14055.1"/>
    </source>
</evidence>
<protein>
    <recommendedName>
        <fullName evidence="4">DUF4345 domain-containing protein</fullName>
    </recommendedName>
</protein>
<keyword evidence="3" id="KW-1185">Reference proteome</keyword>
<reference evidence="2 3" key="1">
    <citation type="submission" date="2021-06" db="EMBL/GenBank/DDBJ databases">
        <title>Genome-based taxonomic framework of Microbacterium strains isolated from marine environment, the description of four new species and reclassification of four preexisting species.</title>
        <authorList>
            <person name="Lee S.D."/>
            <person name="Kim S.-M."/>
            <person name="Byeon Y.-S."/>
            <person name="Yang H.L."/>
            <person name="Kim I.S."/>
        </authorList>
    </citation>
    <scope>NUCLEOTIDE SEQUENCE [LARGE SCALE GENOMIC DNA]</scope>
    <source>
        <strain evidence="2 3">SSW1-36</strain>
    </source>
</reference>
<dbReference type="Proteomes" id="UP000831963">
    <property type="component" value="Chromosome"/>
</dbReference>
<dbReference type="EMBL" id="CP078077">
    <property type="protein sequence ID" value="UPL14055.1"/>
    <property type="molecule type" value="Genomic_DNA"/>
</dbReference>
<organism evidence="2 3">
    <name type="scientific">Microbacterium galbinum</name>
    <dbReference type="NCBI Taxonomy" id="2851646"/>
    <lineage>
        <taxon>Bacteria</taxon>
        <taxon>Bacillati</taxon>
        <taxon>Actinomycetota</taxon>
        <taxon>Actinomycetes</taxon>
        <taxon>Micrococcales</taxon>
        <taxon>Microbacteriaceae</taxon>
        <taxon>Microbacterium</taxon>
    </lineage>
</organism>
<feature type="transmembrane region" description="Helical" evidence="1">
    <location>
        <begin position="51"/>
        <end position="72"/>
    </location>
</feature>
<keyword evidence="1" id="KW-0812">Transmembrane</keyword>
<dbReference type="RefSeq" id="WP_247957193.1">
    <property type="nucleotide sequence ID" value="NZ_CP078077.1"/>
</dbReference>
<feature type="transmembrane region" description="Helical" evidence="1">
    <location>
        <begin position="105"/>
        <end position="128"/>
    </location>
</feature>
<evidence type="ECO:0008006" key="4">
    <source>
        <dbReference type="Google" id="ProtNLM"/>
    </source>
</evidence>
<evidence type="ECO:0000313" key="3">
    <source>
        <dbReference type="Proteomes" id="UP000831963"/>
    </source>
</evidence>
<sequence length="147" mass="15839">MRRLHFLALAFSALLALFVGGWAYFAARSFYDSFPGVLGSWVSVDGPFNEHLIRDVGAMYLALGAASIGGLIWRHPIAYRVLGLAWTVFGTLHFAYHAFHLAHMPLASAIGEMVALGISLLLGVVLLIPERSSSAHSSARGSARSAR</sequence>
<keyword evidence="1" id="KW-1133">Transmembrane helix</keyword>
<accession>A0ABY4IML7</accession>